<evidence type="ECO:0000313" key="2">
    <source>
        <dbReference type="Proteomes" id="UP001627154"/>
    </source>
</evidence>
<protein>
    <submittedName>
        <fullName evidence="1">Uncharacterized protein</fullName>
    </submittedName>
</protein>
<name>A0ABD2XKY9_9HYME</name>
<accession>A0ABD2XKY9</accession>
<sequence length="196" mass="23018">MRYIFCEVTLIRKNEVRQIDPMIQEYIDCTRHEIRYGPLQRCPTHTVHCVDLHRLMFFIDKPEKYLHQATVILKIFANKVQWCRSFFVDRIHIGASFQQYFRRPHVAVFQSQVQWCVTLTVADIDLNRLTIFVVDLEKRLYQLIFFESPANGVQRSRSLLVGQIRIGASSQHQFGQFFAGNVMQRCATPLVPGVDL</sequence>
<reference evidence="1 2" key="1">
    <citation type="journal article" date="2024" name="bioRxiv">
        <title>A reference genome for Trichogramma kaykai: A tiny desert-dwelling parasitoid wasp with competing sex-ratio distorters.</title>
        <authorList>
            <person name="Culotta J."/>
            <person name="Lindsey A.R."/>
        </authorList>
    </citation>
    <scope>NUCLEOTIDE SEQUENCE [LARGE SCALE GENOMIC DNA]</scope>
    <source>
        <strain evidence="1 2">KSX58</strain>
    </source>
</reference>
<dbReference type="Proteomes" id="UP001627154">
    <property type="component" value="Unassembled WGS sequence"/>
</dbReference>
<gene>
    <name evidence="1" type="ORF">TKK_001246</name>
</gene>
<proteinExistence type="predicted"/>
<dbReference type="AlphaFoldDB" id="A0ABD2XKY9"/>
<evidence type="ECO:0000313" key="1">
    <source>
        <dbReference type="EMBL" id="KAL3405804.1"/>
    </source>
</evidence>
<dbReference type="EMBL" id="JBJJXI010000019">
    <property type="protein sequence ID" value="KAL3405804.1"/>
    <property type="molecule type" value="Genomic_DNA"/>
</dbReference>
<keyword evidence="2" id="KW-1185">Reference proteome</keyword>
<organism evidence="1 2">
    <name type="scientific">Trichogramma kaykai</name>
    <dbReference type="NCBI Taxonomy" id="54128"/>
    <lineage>
        <taxon>Eukaryota</taxon>
        <taxon>Metazoa</taxon>
        <taxon>Ecdysozoa</taxon>
        <taxon>Arthropoda</taxon>
        <taxon>Hexapoda</taxon>
        <taxon>Insecta</taxon>
        <taxon>Pterygota</taxon>
        <taxon>Neoptera</taxon>
        <taxon>Endopterygota</taxon>
        <taxon>Hymenoptera</taxon>
        <taxon>Apocrita</taxon>
        <taxon>Proctotrupomorpha</taxon>
        <taxon>Chalcidoidea</taxon>
        <taxon>Trichogrammatidae</taxon>
        <taxon>Trichogramma</taxon>
    </lineage>
</organism>
<comment type="caution">
    <text evidence="1">The sequence shown here is derived from an EMBL/GenBank/DDBJ whole genome shotgun (WGS) entry which is preliminary data.</text>
</comment>